<name>A0A4Q0VRD7_9BACI</name>
<feature type="domain" description="Peptidase M16 C-terminal" evidence="1">
    <location>
        <begin position="192"/>
        <end position="368"/>
    </location>
</feature>
<evidence type="ECO:0000313" key="3">
    <source>
        <dbReference type="Proteomes" id="UP000290649"/>
    </source>
</evidence>
<dbReference type="EMBL" id="QOUX01000046">
    <property type="protein sequence ID" value="RXI98711.1"/>
    <property type="molecule type" value="Genomic_DNA"/>
</dbReference>
<dbReference type="PANTHER" id="PTHR11851:SF186">
    <property type="entry name" value="INACTIVE METALLOPROTEASE YMFF-RELATED"/>
    <property type="match status" value="1"/>
</dbReference>
<gene>
    <name evidence="2" type="ORF">DS745_16485</name>
</gene>
<reference evidence="2 3" key="1">
    <citation type="journal article" date="2019" name="Int. J. Syst. Evol. Microbiol.">
        <title>Anaerobacillus alkaliphilus sp. nov., a novel alkaliphilic and moderately halophilic bacterium.</title>
        <authorList>
            <person name="Borsodi A.K."/>
            <person name="Aszalos J.M."/>
            <person name="Bihari P."/>
            <person name="Nagy I."/>
            <person name="Schumann P."/>
            <person name="Sproer C."/>
            <person name="Kovacs A.L."/>
            <person name="Boka K."/>
            <person name="Dobosy P."/>
            <person name="Ovari M."/>
            <person name="Szili-Kovacs T."/>
            <person name="Toth E."/>
        </authorList>
    </citation>
    <scope>NUCLEOTIDE SEQUENCE [LARGE SCALE GENOMIC DNA]</scope>
    <source>
        <strain evidence="2 3">B16-10</strain>
    </source>
</reference>
<accession>A0A4Q0VRD7</accession>
<dbReference type="PANTHER" id="PTHR11851">
    <property type="entry name" value="METALLOPROTEASE"/>
    <property type="match status" value="1"/>
</dbReference>
<dbReference type="SUPFAM" id="SSF63411">
    <property type="entry name" value="LuxS/MPP-like metallohydrolase"/>
    <property type="match status" value="2"/>
</dbReference>
<dbReference type="InterPro" id="IPR007863">
    <property type="entry name" value="Peptidase_M16_C"/>
</dbReference>
<dbReference type="Gene3D" id="3.30.830.10">
    <property type="entry name" value="Metalloenzyme, LuxS/M16 peptidase-like"/>
    <property type="match status" value="2"/>
</dbReference>
<evidence type="ECO:0000313" key="2">
    <source>
        <dbReference type="EMBL" id="RXI98711.1"/>
    </source>
</evidence>
<organism evidence="2 3">
    <name type="scientific">Anaerobacillus alkaliphilus</name>
    <dbReference type="NCBI Taxonomy" id="1548597"/>
    <lineage>
        <taxon>Bacteria</taxon>
        <taxon>Bacillati</taxon>
        <taxon>Bacillota</taxon>
        <taxon>Bacilli</taxon>
        <taxon>Bacillales</taxon>
        <taxon>Bacillaceae</taxon>
        <taxon>Anaerobacillus</taxon>
    </lineage>
</organism>
<sequence>MEKKGVRLLNTKLTEQNVNGINLHVIETNKYKTNTIVLHIRTPLNKETVTKRALLPYILQSGTETFPSRLEIRSYLDELYGATLGVDVSKKGENQILSFRMDVANEKYLKDKTPLLEETIKLLAEILLKPTKENNAFESSIVNNEKRNLSQRIQSIFDDKIRYANMRITEEMCKDEPYGLSVWGYEEEITAVTPEQIYEEYQAMLVNDDIDLYIVGDVQTEEISKLVEKYFIFPGNRLTRDRKEVSVNSNQKVEKENEIFEEQDIKQGKLHIGFRTATTYNDEDYFAMQMFNGLFGGFSHSKLFINVREKASLAYYASSRYESHKGILMVMSGIEFTNYSQAVTIIKEQLKSMQSGDFTEKEIEQTKAVIKNQILETVDVARGYVELLHHNAIATKKRTIDDWLTGIDQVTKEDIVKVGQKVQLDTIYFLKGKGEK</sequence>
<dbReference type="Proteomes" id="UP000290649">
    <property type="component" value="Unassembled WGS sequence"/>
</dbReference>
<comment type="caution">
    <text evidence="2">The sequence shown here is derived from an EMBL/GenBank/DDBJ whole genome shotgun (WGS) entry which is preliminary data.</text>
</comment>
<dbReference type="InterPro" id="IPR011249">
    <property type="entry name" value="Metalloenz_LuxS/M16"/>
</dbReference>
<evidence type="ECO:0000259" key="1">
    <source>
        <dbReference type="Pfam" id="PF05193"/>
    </source>
</evidence>
<dbReference type="NCBIfam" id="NF047422">
    <property type="entry name" value="YfmF_fam"/>
    <property type="match status" value="1"/>
</dbReference>
<protein>
    <submittedName>
        <fullName evidence="2">Insulinase family protein</fullName>
    </submittedName>
</protein>
<dbReference type="InterPro" id="IPR050361">
    <property type="entry name" value="MPP/UQCRC_Complex"/>
</dbReference>
<dbReference type="Pfam" id="PF05193">
    <property type="entry name" value="Peptidase_M16_C"/>
    <property type="match status" value="1"/>
</dbReference>
<dbReference type="AlphaFoldDB" id="A0A4Q0VRD7"/>
<keyword evidence="3" id="KW-1185">Reference proteome</keyword>
<proteinExistence type="predicted"/>
<dbReference type="GO" id="GO:0046872">
    <property type="term" value="F:metal ion binding"/>
    <property type="evidence" value="ECO:0007669"/>
    <property type="project" value="InterPro"/>
</dbReference>
<dbReference type="OrthoDB" id="9762085at2"/>